<dbReference type="STRING" id="111780.Sta7437_1302"/>
<feature type="transmembrane region" description="Helical" evidence="1">
    <location>
        <begin position="14"/>
        <end position="31"/>
    </location>
</feature>
<evidence type="ECO:0000256" key="1">
    <source>
        <dbReference type="SAM" id="Phobius"/>
    </source>
</evidence>
<dbReference type="OrthoDB" id="480631at2"/>
<reference evidence="3" key="1">
    <citation type="journal article" date="2013" name="Proc. Natl. Acad. Sci. U.S.A.">
        <title>Improving the coverage of the cyanobacterial phylum using diversity-driven genome sequencing.</title>
        <authorList>
            <person name="Shih P.M."/>
            <person name="Wu D."/>
            <person name="Latifi A."/>
            <person name="Axen S.D."/>
            <person name="Fewer D.P."/>
            <person name="Talla E."/>
            <person name="Calteau A."/>
            <person name="Cai F."/>
            <person name="Tandeau de Marsac N."/>
            <person name="Rippka R."/>
            <person name="Herdman M."/>
            <person name="Sivonen K."/>
            <person name="Coursin T."/>
            <person name="Laurent T."/>
            <person name="Goodwin L."/>
            <person name="Nolan M."/>
            <person name="Davenport K.W."/>
            <person name="Han C.S."/>
            <person name="Rubin E.M."/>
            <person name="Eisen J.A."/>
            <person name="Woyke T."/>
            <person name="Gugger M."/>
            <person name="Kerfeld C.A."/>
        </authorList>
    </citation>
    <scope>NUCLEOTIDE SEQUENCE [LARGE SCALE GENOMIC DNA]</scope>
    <source>
        <strain evidence="3">ATCC 29371 / PCC 7437</strain>
    </source>
</reference>
<keyword evidence="1" id="KW-0472">Membrane</keyword>
<dbReference type="AlphaFoldDB" id="K9XT78"/>
<keyword evidence="1" id="KW-0812">Transmembrane</keyword>
<dbReference type="EMBL" id="CP003653">
    <property type="protein sequence ID" value="AFZ34872.1"/>
    <property type="molecule type" value="Genomic_DNA"/>
</dbReference>
<gene>
    <name evidence="2" type="ordered locus">Sta7437_1302</name>
</gene>
<evidence type="ECO:0000313" key="3">
    <source>
        <dbReference type="Proteomes" id="UP000010473"/>
    </source>
</evidence>
<protein>
    <submittedName>
        <fullName evidence="2">Uncharacterized protein</fullName>
    </submittedName>
</protein>
<dbReference type="eggNOG" id="COG0457">
    <property type="taxonomic scope" value="Bacteria"/>
</dbReference>
<dbReference type="KEGG" id="scs:Sta7437_1302"/>
<keyword evidence="1" id="KW-1133">Transmembrane helix</keyword>
<keyword evidence="3" id="KW-1185">Reference proteome</keyword>
<organism evidence="2 3">
    <name type="scientific">Stanieria cyanosphaera (strain ATCC 29371 / PCC 7437)</name>
    <dbReference type="NCBI Taxonomy" id="111780"/>
    <lineage>
        <taxon>Bacteria</taxon>
        <taxon>Bacillati</taxon>
        <taxon>Cyanobacteriota</taxon>
        <taxon>Cyanophyceae</taxon>
        <taxon>Pleurocapsales</taxon>
        <taxon>Dermocarpellaceae</taxon>
        <taxon>Stanieria</taxon>
    </lineage>
</organism>
<dbReference type="RefSeq" id="WP_015192545.1">
    <property type="nucleotide sequence ID" value="NC_019748.1"/>
</dbReference>
<proteinExistence type="predicted"/>
<name>K9XT78_STAC7</name>
<dbReference type="HOGENOM" id="CLU_086346_0_0_3"/>
<accession>K9XT78</accession>
<evidence type="ECO:0000313" key="2">
    <source>
        <dbReference type="EMBL" id="AFZ34872.1"/>
    </source>
</evidence>
<sequence length="266" mass="29975">MISFNFFKTKFNQTIFYLTTIVFCGASIIYLQMPMARQLMGNNTKANFEQDEKIAKIQLDLLKNMPSFGFKNLLSDWIMLQFLQYFGDGEARKVVGFSLSPDYLEAIVQHDPKFIQAYLMISPASSMFAGLPNRTVEAMAKGLEQLSPDISDAYYVWLYKGVDEILFIADTEEAKKSYTMASKWAKIAGNEAIAKSASDTVQFLETNPDSTDAQIGAWLMVFVNSRDTYTRQLAKNSIENLGGELQIKPDGRVSVRLPREENVAKG</sequence>
<dbReference type="Proteomes" id="UP000010473">
    <property type="component" value="Chromosome"/>
</dbReference>